<dbReference type="SUPFAM" id="SSF55961">
    <property type="entry name" value="Bet v1-like"/>
    <property type="match status" value="1"/>
</dbReference>
<evidence type="ECO:0000313" key="1">
    <source>
        <dbReference type="EMBL" id="QGG95947.1"/>
    </source>
</evidence>
<dbReference type="InterPro" id="IPR023393">
    <property type="entry name" value="START-like_dom_sf"/>
</dbReference>
<dbReference type="KEGG" id="atq:GH723_13035"/>
<reference evidence="1 2" key="1">
    <citation type="submission" date="2019-11" db="EMBL/GenBank/DDBJ databases">
        <authorList>
            <person name="He Y."/>
        </authorList>
    </citation>
    <scope>NUCLEOTIDE SEQUENCE [LARGE SCALE GENOMIC DNA]</scope>
    <source>
        <strain evidence="1 2">SCSIO 58843</strain>
    </source>
</reference>
<dbReference type="RefSeq" id="WP_153760053.1">
    <property type="nucleotide sequence ID" value="NZ_CP045851.1"/>
</dbReference>
<dbReference type="InterPro" id="IPR019587">
    <property type="entry name" value="Polyketide_cyclase/dehydratase"/>
</dbReference>
<sequence length="147" mass="16417">MARYRCTIETPLSVEDAFDYMARFSHASEWDPSVVRAEMVTDEPVGEGSEFEVVVRSLGREMPFRYRVTEHDRPRRVVLRAERGSIVSEDTVTVTALSVGGSAVTYDAELRLSGPARILDPLLGLLFQGIGRKAESGLRRELGKDRS</sequence>
<dbReference type="Proteomes" id="UP000334019">
    <property type="component" value="Chromosome"/>
</dbReference>
<evidence type="ECO:0008006" key="3">
    <source>
        <dbReference type="Google" id="ProtNLM"/>
    </source>
</evidence>
<name>A0A5Q2RPB5_9ACTN</name>
<accession>A0A5Q2RPB5</accession>
<evidence type="ECO:0000313" key="2">
    <source>
        <dbReference type="Proteomes" id="UP000334019"/>
    </source>
</evidence>
<proteinExistence type="predicted"/>
<keyword evidence="2" id="KW-1185">Reference proteome</keyword>
<dbReference type="Gene3D" id="3.30.530.20">
    <property type="match status" value="1"/>
</dbReference>
<dbReference type="AlphaFoldDB" id="A0A5Q2RPB5"/>
<dbReference type="Pfam" id="PF10604">
    <property type="entry name" value="Polyketide_cyc2"/>
    <property type="match status" value="1"/>
</dbReference>
<gene>
    <name evidence="1" type="ORF">GH723_13035</name>
</gene>
<dbReference type="EMBL" id="CP045851">
    <property type="protein sequence ID" value="QGG95947.1"/>
    <property type="molecule type" value="Genomic_DNA"/>
</dbReference>
<protein>
    <recommendedName>
        <fullName evidence="3">Polyketide cyclase</fullName>
    </recommendedName>
</protein>
<organism evidence="1 2">
    <name type="scientific">Actinomarinicola tropica</name>
    <dbReference type="NCBI Taxonomy" id="2789776"/>
    <lineage>
        <taxon>Bacteria</taxon>
        <taxon>Bacillati</taxon>
        <taxon>Actinomycetota</taxon>
        <taxon>Acidimicrobiia</taxon>
        <taxon>Acidimicrobiales</taxon>
        <taxon>Iamiaceae</taxon>
        <taxon>Actinomarinicola</taxon>
    </lineage>
</organism>